<evidence type="ECO:0000256" key="1">
    <source>
        <dbReference type="SAM" id="Phobius"/>
    </source>
</evidence>
<dbReference type="AlphaFoldDB" id="X0TST0"/>
<name>X0TST0_9ZZZZ</name>
<feature type="transmembrane region" description="Helical" evidence="1">
    <location>
        <begin position="59"/>
        <end position="81"/>
    </location>
</feature>
<evidence type="ECO:0000313" key="2">
    <source>
        <dbReference type="EMBL" id="GAF91232.1"/>
    </source>
</evidence>
<comment type="caution">
    <text evidence="2">The sequence shown here is derived from an EMBL/GenBank/DDBJ whole genome shotgun (WGS) entry which is preliminary data.</text>
</comment>
<organism evidence="2">
    <name type="scientific">marine sediment metagenome</name>
    <dbReference type="NCBI Taxonomy" id="412755"/>
    <lineage>
        <taxon>unclassified sequences</taxon>
        <taxon>metagenomes</taxon>
        <taxon>ecological metagenomes</taxon>
    </lineage>
</organism>
<gene>
    <name evidence="2" type="ORF">S01H1_20975</name>
</gene>
<feature type="transmembrane region" description="Helical" evidence="1">
    <location>
        <begin position="20"/>
        <end position="39"/>
    </location>
</feature>
<keyword evidence="1" id="KW-0472">Membrane</keyword>
<dbReference type="EMBL" id="BARS01011556">
    <property type="protein sequence ID" value="GAF91232.1"/>
    <property type="molecule type" value="Genomic_DNA"/>
</dbReference>
<reference evidence="2" key="1">
    <citation type="journal article" date="2014" name="Front. Microbiol.">
        <title>High frequency of phylogenetically diverse reductive dehalogenase-homologous genes in deep subseafloor sedimentary metagenomes.</title>
        <authorList>
            <person name="Kawai M."/>
            <person name="Futagami T."/>
            <person name="Toyoda A."/>
            <person name="Takaki Y."/>
            <person name="Nishi S."/>
            <person name="Hori S."/>
            <person name="Arai W."/>
            <person name="Tsubouchi T."/>
            <person name="Morono Y."/>
            <person name="Uchiyama I."/>
            <person name="Ito T."/>
            <person name="Fujiyama A."/>
            <person name="Inagaki F."/>
            <person name="Takami H."/>
        </authorList>
    </citation>
    <scope>NUCLEOTIDE SEQUENCE</scope>
    <source>
        <strain evidence="2">Expedition CK06-06</strain>
    </source>
</reference>
<protein>
    <submittedName>
        <fullName evidence="2">Uncharacterized protein</fullName>
    </submittedName>
</protein>
<proteinExistence type="predicted"/>
<sequence length="83" mass="8616">MSVEAIFVMASFTAPVDIGTSPQSLLMLLPLAAAIAAAYKATKLPTITAGVFIKEAAALFGSIIVFMAIAALVLYALAWLITE</sequence>
<keyword evidence="1" id="KW-0812">Transmembrane</keyword>
<keyword evidence="1" id="KW-1133">Transmembrane helix</keyword>
<accession>X0TST0</accession>